<proteinExistence type="predicted"/>
<dbReference type="OrthoDB" id="9803927at2"/>
<dbReference type="Gene3D" id="2.130.10.10">
    <property type="entry name" value="YVTN repeat-like/Quinoprotein amine dehydrogenase"/>
    <property type="match status" value="1"/>
</dbReference>
<dbReference type="RefSeq" id="WP_109676784.1">
    <property type="nucleotide sequence ID" value="NZ_QGDT01000012.1"/>
</dbReference>
<protein>
    <recommendedName>
        <fullName evidence="1">Choice-of-anchor I domain-containing protein</fullName>
    </recommendedName>
</protein>
<evidence type="ECO:0000313" key="3">
    <source>
        <dbReference type="Proteomes" id="UP000245880"/>
    </source>
</evidence>
<gene>
    <name evidence="2" type="ORF">CLV98_11242</name>
</gene>
<feature type="domain" description="Choice-of-anchor I" evidence="1">
    <location>
        <begin position="48"/>
        <end position="497"/>
    </location>
</feature>
<evidence type="ECO:0000313" key="2">
    <source>
        <dbReference type="EMBL" id="PWJ55948.1"/>
    </source>
</evidence>
<dbReference type="Proteomes" id="UP000245880">
    <property type="component" value="Unassembled WGS sequence"/>
</dbReference>
<organism evidence="2 3">
    <name type="scientific">Dyadobacter jejuensis</name>
    <dbReference type="NCBI Taxonomy" id="1082580"/>
    <lineage>
        <taxon>Bacteria</taxon>
        <taxon>Pseudomonadati</taxon>
        <taxon>Bacteroidota</taxon>
        <taxon>Cytophagia</taxon>
        <taxon>Cytophagales</taxon>
        <taxon>Spirosomataceae</taxon>
        <taxon>Dyadobacter</taxon>
    </lineage>
</organism>
<dbReference type="Pfam" id="PF22494">
    <property type="entry name" value="choice_anch_I"/>
    <property type="match status" value="1"/>
</dbReference>
<sequence>MKLLNSIALLGTVALFFNSCTDHQIGNPVQEDPSKFTEIASIDLGGEAASEITAYDPTHMRLFTVNNENQALVEVMDLSAFPAITKKSPIDVSALGGVANSVAVSGQYLAIAVEATNKQANGHIVVIDLATLQVLKSIEVGALPDMVTFSPDGKYIVSANEGEPNDAYTVDPLGTISIIDIPNGFSVKTLDFSHLEGAKATLMQDGFRIFGPGASFAQDIEPEYVAISDDSKMAYVTLQENNGVAEVDLINGAILRIHALGTKDYNLAMNAIDASDKDGKIALSTWPVKSFLMPDAIAYFNVGGNGYFITANEGDAREYTGFVEEERVKNLTLDPTTFPTASTLQKDAQLGRLKITTTAGDTDGDKDFDVLYGFGGRGFSIFNANSGTMIYESGKELEEKVIAAGWYDDDRSDDKGVEPEGVTIGWINHKPVAFVAMERVNAVAIYDLTDPSAPKFLQLIKTGSAPEGIIYVPAEKSPNKMGLLITSNEGDGTVKFFQMI</sequence>
<accession>A0A316AFA8</accession>
<dbReference type="PANTHER" id="PTHR46928">
    <property type="entry name" value="MESENCHYME-SPECIFIC CELL SURFACE GLYCOPROTEIN"/>
    <property type="match status" value="1"/>
</dbReference>
<dbReference type="SUPFAM" id="SSF51004">
    <property type="entry name" value="C-terminal (heme d1) domain of cytochrome cd1-nitrite reductase"/>
    <property type="match status" value="1"/>
</dbReference>
<dbReference type="InterPro" id="IPR011048">
    <property type="entry name" value="Haem_d1_sf"/>
</dbReference>
<dbReference type="PANTHER" id="PTHR46928:SF1">
    <property type="entry name" value="MESENCHYME-SPECIFIC CELL SURFACE GLYCOPROTEIN"/>
    <property type="match status" value="1"/>
</dbReference>
<dbReference type="InterPro" id="IPR015943">
    <property type="entry name" value="WD40/YVTN_repeat-like_dom_sf"/>
</dbReference>
<dbReference type="InterPro" id="IPR052956">
    <property type="entry name" value="Mesenchyme-surface_protein"/>
</dbReference>
<comment type="caution">
    <text evidence="2">The sequence shown here is derived from an EMBL/GenBank/DDBJ whole genome shotgun (WGS) entry which is preliminary data.</text>
</comment>
<keyword evidence="3" id="KW-1185">Reference proteome</keyword>
<reference evidence="2 3" key="1">
    <citation type="submission" date="2018-03" db="EMBL/GenBank/DDBJ databases">
        <title>Genomic Encyclopedia of Archaeal and Bacterial Type Strains, Phase II (KMG-II): from individual species to whole genera.</title>
        <authorList>
            <person name="Goeker M."/>
        </authorList>
    </citation>
    <scope>NUCLEOTIDE SEQUENCE [LARGE SCALE GENOMIC DNA]</scope>
    <source>
        <strain evidence="2 3">DSM 100346</strain>
    </source>
</reference>
<evidence type="ECO:0000259" key="1">
    <source>
        <dbReference type="Pfam" id="PF22494"/>
    </source>
</evidence>
<dbReference type="NCBIfam" id="NF038117">
    <property type="entry name" value="choice_anch_I"/>
    <property type="match status" value="1"/>
</dbReference>
<dbReference type="InterPro" id="IPR055188">
    <property type="entry name" value="Choice_anch_I"/>
</dbReference>
<name>A0A316AFA8_9BACT</name>
<dbReference type="AlphaFoldDB" id="A0A316AFA8"/>
<dbReference type="EMBL" id="QGDT01000012">
    <property type="protein sequence ID" value="PWJ55948.1"/>
    <property type="molecule type" value="Genomic_DNA"/>
</dbReference>